<organism evidence="2 3">
    <name type="scientific">Ascaris lumbricoides</name>
    <name type="common">Giant roundworm</name>
    <dbReference type="NCBI Taxonomy" id="6252"/>
    <lineage>
        <taxon>Eukaryota</taxon>
        <taxon>Metazoa</taxon>
        <taxon>Ecdysozoa</taxon>
        <taxon>Nematoda</taxon>
        <taxon>Chromadorea</taxon>
        <taxon>Rhabditida</taxon>
        <taxon>Spirurina</taxon>
        <taxon>Ascaridomorpha</taxon>
        <taxon>Ascaridoidea</taxon>
        <taxon>Ascarididae</taxon>
        <taxon>Ascaris</taxon>
    </lineage>
</organism>
<dbReference type="InterPro" id="IPR043504">
    <property type="entry name" value="Peptidase_S1_PA_chymotrypsin"/>
</dbReference>
<dbReference type="SUPFAM" id="SSF50494">
    <property type="entry name" value="Trypsin-like serine proteases"/>
    <property type="match status" value="1"/>
</dbReference>
<dbReference type="PRINTS" id="PR00722">
    <property type="entry name" value="CHYMOTRYPSIN"/>
</dbReference>
<dbReference type="PROSITE" id="PS00134">
    <property type="entry name" value="TRYPSIN_HIS"/>
    <property type="match status" value="1"/>
</dbReference>
<keyword evidence="2" id="KW-1185">Reference proteome</keyword>
<reference evidence="3" key="1">
    <citation type="submission" date="2017-02" db="UniProtKB">
        <authorList>
            <consortium name="WormBaseParasite"/>
        </authorList>
    </citation>
    <scope>IDENTIFICATION</scope>
</reference>
<dbReference type="Proteomes" id="UP000036681">
    <property type="component" value="Unplaced"/>
</dbReference>
<evidence type="ECO:0000259" key="1">
    <source>
        <dbReference type="Pfam" id="PF00089"/>
    </source>
</evidence>
<accession>A0A0M3HTD9</accession>
<sequence>MKSVKLLSRNCDEITSTAKYFLSLLDEFRSLECGGALISSRVVLTAAHCLKSDDGSFLHAKAVTAMFTIQGEIDFSISTVQWVYKYGDGKGGDDIAMILLPDPVPFICEQNNDERIDERFVSIIRLPIDNFVDTFNVWDDEQFEYGECKIFSYGGSENGHRT</sequence>
<dbReference type="Pfam" id="PF00089">
    <property type="entry name" value="Trypsin"/>
    <property type="match status" value="1"/>
</dbReference>
<dbReference type="InterPro" id="IPR018114">
    <property type="entry name" value="TRYPSIN_HIS"/>
</dbReference>
<dbReference type="InterPro" id="IPR001314">
    <property type="entry name" value="Peptidase_S1A"/>
</dbReference>
<feature type="domain" description="Peptidase S1" evidence="1">
    <location>
        <begin position="30"/>
        <end position="105"/>
    </location>
</feature>
<dbReference type="WBParaSite" id="ALUE_0000589601-mRNA-1">
    <property type="protein sequence ID" value="ALUE_0000589601-mRNA-1"/>
    <property type="gene ID" value="ALUE_0000589601"/>
</dbReference>
<protein>
    <submittedName>
        <fullName evidence="3">Peptidase S1 domain-containing protein</fullName>
    </submittedName>
</protein>
<dbReference type="GO" id="GO:0006508">
    <property type="term" value="P:proteolysis"/>
    <property type="evidence" value="ECO:0007669"/>
    <property type="project" value="InterPro"/>
</dbReference>
<dbReference type="InterPro" id="IPR009003">
    <property type="entry name" value="Peptidase_S1_PA"/>
</dbReference>
<evidence type="ECO:0000313" key="3">
    <source>
        <dbReference type="WBParaSite" id="ALUE_0000589601-mRNA-1"/>
    </source>
</evidence>
<dbReference type="InterPro" id="IPR001254">
    <property type="entry name" value="Trypsin_dom"/>
</dbReference>
<proteinExistence type="predicted"/>
<dbReference type="GO" id="GO:0004252">
    <property type="term" value="F:serine-type endopeptidase activity"/>
    <property type="evidence" value="ECO:0007669"/>
    <property type="project" value="InterPro"/>
</dbReference>
<dbReference type="Gene3D" id="2.40.10.10">
    <property type="entry name" value="Trypsin-like serine proteases"/>
    <property type="match status" value="1"/>
</dbReference>
<evidence type="ECO:0000313" key="2">
    <source>
        <dbReference type="Proteomes" id="UP000036681"/>
    </source>
</evidence>
<name>A0A0M3HTD9_ASCLU</name>
<dbReference type="AlphaFoldDB" id="A0A0M3HTD9"/>